<keyword evidence="1" id="KW-1133">Transmembrane helix</keyword>
<dbReference type="AlphaFoldDB" id="A0A448V086"/>
<gene>
    <name evidence="2" type="ORF">NCTC13079_00226</name>
</gene>
<dbReference type="RefSeq" id="WP_126464698.1">
    <property type="nucleotide sequence ID" value="NZ_LR134523.1"/>
</dbReference>
<dbReference type="EMBL" id="LR134523">
    <property type="protein sequence ID" value="VEJ34607.1"/>
    <property type="molecule type" value="Genomic_DNA"/>
</dbReference>
<sequence length="143" mass="15675">MLKKLLYNAAIGIGAALVIFCLANVIVEQIAGGHLEMHDYAYSKRTLASILIGLGFGLPAIVYDDERLSLPVQTLIHLAIGTTVLAGAALYGGWLPVQQGASALIGFFIINIVIFFALWAGIYLYYRKTGQEITRKLKEYQKK</sequence>
<dbReference type="KEGG" id="piv:NCTC13079_00226"/>
<feature type="transmembrane region" description="Helical" evidence="1">
    <location>
        <begin position="75"/>
        <end position="95"/>
    </location>
</feature>
<dbReference type="OrthoDB" id="1849165at2"/>
<feature type="transmembrane region" description="Helical" evidence="1">
    <location>
        <begin position="46"/>
        <end position="63"/>
    </location>
</feature>
<dbReference type="Proteomes" id="UP000269544">
    <property type="component" value="Chromosome"/>
</dbReference>
<dbReference type="Pfam" id="PF11457">
    <property type="entry name" value="DUF3021"/>
    <property type="match status" value="1"/>
</dbReference>
<evidence type="ECO:0000256" key="1">
    <source>
        <dbReference type="SAM" id="Phobius"/>
    </source>
</evidence>
<name>A0A448V086_9FIRM</name>
<protein>
    <submittedName>
        <fullName evidence="2">Protein of uncharacterized function (DUF3021)</fullName>
    </submittedName>
</protein>
<proteinExistence type="predicted"/>
<accession>A0A448V086</accession>
<feature type="transmembrane region" description="Helical" evidence="1">
    <location>
        <begin position="101"/>
        <end position="126"/>
    </location>
</feature>
<keyword evidence="1" id="KW-0812">Transmembrane</keyword>
<organism evidence="2 3">
    <name type="scientific">Aedoeadaptatus ivorii</name>
    <dbReference type="NCBI Taxonomy" id="54006"/>
    <lineage>
        <taxon>Bacteria</taxon>
        <taxon>Bacillati</taxon>
        <taxon>Bacillota</taxon>
        <taxon>Tissierellia</taxon>
        <taxon>Tissierellales</taxon>
        <taxon>Peptoniphilaceae</taxon>
        <taxon>Aedoeadaptatus</taxon>
    </lineage>
</organism>
<evidence type="ECO:0000313" key="3">
    <source>
        <dbReference type="Proteomes" id="UP000269544"/>
    </source>
</evidence>
<dbReference type="InterPro" id="IPR021560">
    <property type="entry name" value="DUF3021"/>
</dbReference>
<evidence type="ECO:0000313" key="2">
    <source>
        <dbReference type="EMBL" id="VEJ34607.1"/>
    </source>
</evidence>
<keyword evidence="1" id="KW-0472">Membrane</keyword>
<keyword evidence="3" id="KW-1185">Reference proteome</keyword>
<feature type="transmembrane region" description="Helical" evidence="1">
    <location>
        <begin position="5"/>
        <end position="26"/>
    </location>
</feature>
<reference evidence="2 3" key="1">
    <citation type="submission" date="2018-12" db="EMBL/GenBank/DDBJ databases">
        <authorList>
            <consortium name="Pathogen Informatics"/>
        </authorList>
    </citation>
    <scope>NUCLEOTIDE SEQUENCE [LARGE SCALE GENOMIC DNA]</scope>
    <source>
        <strain evidence="2 3">NCTC13079</strain>
    </source>
</reference>